<reference evidence="3 4" key="1">
    <citation type="submission" date="2016-10" db="EMBL/GenBank/DDBJ databases">
        <title>The Draft Genome Sequence of Actinokineospora bangkokensis 44EHWT reveals the biosynthetic pathway of antifungal compounds Thailandins with unusual extender unit butylmalonyl-CoA.</title>
        <authorList>
            <person name="Greule A."/>
            <person name="Intra B."/>
            <person name="Flemming S."/>
            <person name="Rommel M.G."/>
            <person name="Panbangred W."/>
            <person name="Bechthold A."/>
        </authorList>
    </citation>
    <scope>NUCLEOTIDE SEQUENCE [LARGE SCALE GENOMIC DNA]</scope>
    <source>
        <strain evidence="3 4">44EHW</strain>
    </source>
</reference>
<dbReference type="AlphaFoldDB" id="A0A1Q9LDQ4"/>
<keyword evidence="4" id="KW-1185">Reference proteome</keyword>
<feature type="region of interest" description="Disordered" evidence="1">
    <location>
        <begin position="141"/>
        <end position="167"/>
    </location>
</feature>
<evidence type="ECO:0000256" key="1">
    <source>
        <dbReference type="SAM" id="MobiDB-lite"/>
    </source>
</evidence>
<comment type="caution">
    <text evidence="3">The sequence shown here is derived from an EMBL/GenBank/DDBJ whole genome shotgun (WGS) entry which is preliminary data.</text>
</comment>
<proteinExistence type="predicted"/>
<keyword evidence="2" id="KW-1133">Transmembrane helix</keyword>
<evidence type="ECO:0000313" key="3">
    <source>
        <dbReference type="EMBL" id="OLR90168.1"/>
    </source>
</evidence>
<feature type="compositionally biased region" description="Polar residues" evidence="1">
    <location>
        <begin position="158"/>
        <end position="167"/>
    </location>
</feature>
<dbReference type="STRING" id="1193682.BJP25_04175"/>
<accession>A0A1Q9LDQ4</accession>
<keyword evidence="2" id="KW-0812">Transmembrane</keyword>
<organism evidence="3 4">
    <name type="scientific">Actinokineospora bangkokensis</name>
    <dbReference type="NCBI Taxonomy" id="1193682"/>
    <lineage>
        <taxon>Bacteria</taxon>
        <taxon>Bacillati</taxon>
        <taxon>Actinomycetota</taxon>
        <taxon>Actinomycetes</taxon>
        <taxon>Pseudonocardiales</taxon>
        <taxon>Pseudonocardiaceae</taxon>
        <taxon>Actinokineospora</taxon>
    </lineage>
</organism>
<dbReference type="EMBL" id="MKQR01000028">
    <property type="protein sequence ID" value="OLR90168.1"/>
    <property type="molecule type" value="Genomic_DNA"/>
</dbReference>
<protein>
    <submittedName>
        <fullName evidence="3">Uncharacterized protein</fullName>
    </submittedName>
</protein>
<dbReference type="Proteomes" id="UP000186040">
    <property type="component" value="Unassembled WGS sequence"/>
</dbReference>
<keyword evidence="2" id="KW-0472">Membrane</keyword>
<feature type="transmembrane region" description="Helical" evidence="2">
    <location>
        <begin position="115"/>
        <end position="134"/>
    </location>
</feature>
<dbReference type="RefSeq" id="WP_075978375.1">
    <property type="nucleotide sequence ID" value="NZ_MKQR01000028.1"/>
</dbReference>
<dbReference type="OrthoDB" id="5189203at2"/>
<name>A0A1Q9LDQ4_9PSEU</name>
<evidence type="ECO:0000313" key="4">
    <source>
        <dbReference type="Proteomes" id="UP000186040"/>
    </source>
</evidence>
<gene>
    <name evidence="3" type="ORF">BJP25_04175</name>
</gene>
<evidence type="ECO:0000256" key="2">
    <source>
        <dbReference type="SAM" id="Phobius"/>
    </source>
</evidence>
<sequence length="167" mass="16928">MRARPAPPHPLLTAAAVAALSIVVALVLALLGALGHWSTSEAALTPASATVVRAAGCSSPEPEQVRWTDGAGERTASLDACGHSEGEVVEIAVGTGDVVHLLSANAGSTFDARPVGVVLMVFAGIGGAGLVELWRRTRTAPGVKRTGPGHAGDRPRSRGTTSSHFNV</sequence>